<dbReference type="InterPro" id="IPR012678">
    <property type="entry name" value="Ribosomal_uL23/eL15/eS24_sf"/>
</dbReference>
<comment type="subunit">
    <text evidence="4">Part of the 50S ribosomal subunit. Contacts protein L29, and trigger factor when it is bound to the ribosome.</text>
</comment>
<dbReference type="Proteomes" id="UP000287243">
    <property type="component" value="Chromosome"/>
</dbReference>
<dbReference type="PANTHER" id="PTHR12059:SF5">
    <property type="entry name" value="LARGE RIBOSOMAL SUBUNIT PROTEIN UL23M"/>
    <property type="match status" value="1"/>
</dbReference>
<comment type="function">
    <text evidence="4">One of the early assembly proteins it binds 23S rRNA. One of the proteins that surrounds the polypeptide exit tunnel on the outside of the ribosome. Forms the main docking site for trigger factor binding to the ribosome.</text>
</comment>
<dbReference type="GO" id="GO:0019843">
    <property type="term" value="F:rRNA binding"/>
    <property type="evidence" value="ECO:0007669"/>
    <property type="project" value="UniProtKB-UniRule"/>
</dbReference>
<accession>A0A410P3P5</accession>
<dbReference type="RefSeq" id="WP_128699428.1">
    <property type="nucleotide sequence ID" value="NZ_CP019384.1"/>
</dbReference>
<keyword evidence="2 4" id="KW-0689">Ribosomal protein</keyword>
<protein>
    <recommendedName>
        <fullName evidence="4">Large ribosomal subunit protein uL23</fullName>
    </recommendedName>
</protein>
<comment type="similarity">
    <text evidence="1 4">Belongs to the universal ribosomal protein uL23 family.</text>
</comment>
<evidence type="ECO:0000256" key="1">
    <source>
        <dbReference type="ARBA" id="ARBA00006700"/>
    </source>
</evidence>
<sequence length="92" mass="10642">MHSPYDTIKTLIHSEKGSRLESDGCYQFYVASSASKVDIKHAVEKIYKVKVRDVNTMTVRGKMKRIRMQLGKQPDWKKAFVRLAEGQKIDLK</sequence>
<name>A0A410P3P5_VELA1</name>
<dbReference type="OrthoDB" id="9793353at2"/>
<keyword evidence="4" id="KW-0699">rRNA-binding</keyword>
<proteinExistence type="inferred from homology"/>
<evidence type="ECO:0000313" key="5">
    <source>
        <dbReference type="EMBL" id="QAT16789.1"/>
    </source>
</evidence>
<dbReference type="SUPFAM" id="SSF54189">
    <property type="entry name" value="Ribosomal proteins S24e, L23 and L15e"/>
    <property type="match status" value="1"/>
</dbReference>
<dbReference type="GO" id="GO:1990904">
    <property type="term" value="C:ribonucleoprotein complex"/>
    <property type="evidence" value="ECO:0007669"/>
    <property type="project" value="UniProtKB-KW"/>
</dbReference>
<evidence type="ECO:0000256" key="2">
    <source>
        <dbReference type="ARBA" id="ARBA00022980"/>
    </source>
</evidence>
<keyword evidence="6" id="KW-1185">Reference proteome</keyword>
<evidence type="ECO:0000313" key="6">
    <source>
        <dbReference type="Proteomes" id="UP000287243"/>
    </source>
</evidence>
<evidence type="ECO:0000256" key="4">
    <source>
        <dbReference type="HAMAP-Rule" id="MF_01369"/>
    </source>
</evidence>
<dbReference type="Pfam" id="PF00276">
    <property type="entry name" value="Ribosomal_L23"/>
    <property type="match status" value="1"/>
</dbReference>
<dbReference type="InterPro" id="IPR013025">
    <property type="entry name" value="Ribosomal_uL23-like"/>
</dbReference>
<dbReference type="AlphaFoldDB" id="A0A410P3P5"/>
<dbReference type="EMBL" id="CP019384">
    <property type="protein sequence ID" value="QAT16789.1"/>
    <property type="molecule type" value="Genomic_DNA"/>
</dbReference>
<organism evidence="5 6">
    <name type="scientific">Velamenicoccus archaeovorus</name>
    <dbReference type="NCBI Taxonomy" id="1930593"/>
    <lineage>
        <taxon>Bacteria</taxon>
        <taxon>Pseudomonadati</taxon>
        <taxon>Candidatus Omnitrophota</taxon>
        <taxon>Candidatus Velamenicoccus</taxon>
    </lineage>
</organism>
<dbReference type="InterPro" id="IPR012677">
    <property type="entry name" value="Nucleotide-bd_a/b_plait_sf"/>
</dbReference>
<dbReference type="Gene3D" id="3.30.70.330">
    <property type="match status" value="1"/>
</dbReference>
<reference evidence="5 6" key="1">
    <citation type="submission" date="2017-01" db="EMBL/GenBank/DDBJ databases">
        <title>First insights into the biology of 'candidatus Vampirococcus archaeovorus'.</title>
        <authorList>
            <person name="Kizina J."/>
            <person name="Jordan S."/>
            <person name="Stueber K."/>
            <person name="Reinhardt R."/>
            <person name="Harder J."/>
        </authorList>
    </citation>
    <scope>NUCLEOTIDE SEQUENCE [LARGE SCALE GENOMIC DNA]</scope>
    <source>
        <strain evidence="5 6">LiM</strain>
    </source>
</reference>
<dbReference type="GO" id="GO:0005840">
    <property type="term" value="C:ribosome"/>
    <property type="evidence" value="ECO:0007669"/>
    <property type="project" value="UniProtKB-KW"/>
</dbReference>
<dbReference type="GO" id="GO:0006412">
    <property type="term" value="P:translation"/>
    <property type="evidence" value="ECO:0007669"/>
    <property type="project" value="UniProtKB-UniRule"/>
</dbReference>
<gene>
    <name evidence="4" type="primary">rplW</name>
    <name evidence="5" type="ORF">BU251_03100</name>
</gene>
<evidence type="ECO:0000256" key="3">
    <source>
        <dbReference type="ARBA" id="ARBA00023274"/>
    </source>
</evidence>
<dbReference type="NCBIfam" id="NF004363">
    <property type="entry name" value="PRK05738.2-4"/>
    <property type="match status" value="1"/>
</dbReference>
<dbReference type="HAMAP" id="MF_01369_B">
    <property type="entry name" value="Ribosomal_uL23_B"/>
    <property type="match status" value="1"/>
</dbReference>
<keyword evidence="4" id="KW-0694">RNA-binding</keyword>
<keyword evidence="3 4" id="KW-0687">Ribonucleoprotein</keyword>
<dbReference type="KEGG" id="vai:BU251_03100"/>
<dbReference type="PANTHER" id="PTHR12059">
    <property type="entry name" value="RIBOSOMAL PROTEIN L23-RELATED"/>
    <property type="match status" value="1"/>
</dbReference>
<dbReference type="GO" id="GO:0003735">
    <property type="term" value="F:structural constituent of ribosome"/>
    <property type="evidence" value="ECO:0007669"/>
    <property type="project" value="InterPro"/>
</dbReference>